<sequence>MLCAALNCTNRYSKDSSLQFFSVSTFETFSDKQGSMSKRDF</sequence>
<name>A0A0E9VAP9_ANGAN</name>
<proteinExistence type="predicted"/>
<protein>
    <recommendedName>
        <fullName evidence="2">THAP-type domain-containing protein</fullName>
    </recommendedName>
</protein>
<organism evidence="1">
    <name type="scientific">Anguilla anguilla</name>
    <name type="common">European freshwater eel</name>
    <name type="synonym">Muraena anguilla</name>
    <dbReference type="NCBI Taxonomy" id="7936"/>
    <lineage>
        <taxon>Eukaryota</taxon>
        <taxon>Metazoa</taxon>
        <taxon>Chordata</taxon>
        <taxon>Craniata</taxon>
        <taxon>Vertebrata</taxon>
        <taxon>Euteleostomi</taxon>
        <taxon>Actinopterygii</taxon>
        <taxon>Neopterygii</taxon>
        <taxon>Teleostei</taxon>
        <taxon>Anguilliformes</taxon>
        <taxon>Anguillidae</taxon>
        <taxon>Anguilla</taxon>
    </lineage>
</organism>
<evidence type="ECO:0008006" key="2">
    <source>
        <dbReference type="Google" id="ProtNLM"/>
    </source>
</evidence>
<reference evidence="1" key="2">
    <citation type="journal article" date="2015" name="Fish Shellfish Immunol.">
        <title>Early steps in the European eel (Anguilla anguilla)-Vibrio vulnificus interaction in the gills: Role of the RtxA13 toxin.</title>
        <authorList>
            <person name="Callol A."/>
            <person name="Pajuelo D."/>
            <person name="Ebbesson L."/>
            <person name="Teles M."/>
            <person name="MacKenzie S."/>
            <person name="Amaro C."/>
        </authorList>
    </citation>
    <scope>NUCLEOTIDE SEQUENCE</scope>
</reference>
<evidence type="ECO:0000313" key="1">
    <source>
        <dbReference type="EMBL" id="JAH75111.1"/>
    </source>
</evidence>
<dbReference type="EMBL" id="GBXM01033466">
    <property type="protein sequence ID" value="JAH75111.1"/>
    <property type="molecule type" value="Transcribed_RNA"/>
</dbReference>
<accession>A0A0E9VAP9</accession>
<reference evidence="1" key="1">
    <citation type="submission" date="2014-11" db="EMBL/GenBank/DDBJ databases">
        <authorList>
            <person name="Amaro Gonzalez C."/>
        </authorList>
    </citation>
    <scope>NUCLEOTIDE SEQUENCE</scope>
</reference>
<dbReference type="AlphaFoldDB" id="A0A0E9VAP9"/>